<dbReference type="AlphaFoldDB" id="A0A1R2BAC1"/>
<evidence type="ECO:0000256" key="10">
    <source>
        <dbReference type="RuleBase" id="RU365100"/>
    </source>
</evidence>
<feature type="domain" description="Nicotinate phosphoribosyltransferase N-terminal" evidence="12">
    <location>
        <begin position="12"/>
        <end position="137"/>
    </location>
</feature>
<organism evidence="14 15">
    <name type="scientific">Stentor coeruleus</name>
    <dbReference type="NCBI Taxonomy" id="5963"/>
    <lineage>
        <taxon>Eukaryota</taxon>
        <taxon>Sar</taxon>
        <taxon>Alveolata</taxon>
        <taxon>Ciliophora</taxon>
        <taxon>Postciliodesmatophora</taxon>
        <taxon>Heterotrichea</taxon>
        <taxon>Heterotrichida</taxon>
        <taxon>Stentoridae</taxon>
        <taxon>Stentor</taxon>
    </lineage>
</organism>
<reference evidence="14 15" key="1">
    <citation type="submission" date="2016-11" db="EMBL/GenBank/DDBJ databases">
        <title>The macronuclear genome of Stentor coeruleus: a giant cell with tiny introns.</title>
        <authorList>
            <person name="Slabodnick M."/>
            <person name="Ruby J.G."/>
            <person name="Reiff S.B."/>
            <person name="Swart E.C."/>
            <person name="Gosai S."/>
            <person name="Prabakaran S."/>
            <person name="Witkowska E."/>
            <person name="Larue G.E."/>
            <person name="Fisher S."/>
            <person name="Freeman R.M."/>
            <person name="Gunawardena J."/>
            <person name="Chu W."/>
            <person name="Stover N.A."/>
            <person name="Gregory B.D."/>
            <person name="Nowacki M."/>
            <person name="Derisi J."/>
            <person name="Roy S.W."/>
            <person name="Marshall W.F."/>
            <person name="Sood P."/>
        </authorList>
    </citation>
    <scope>NUCLEOTIDE SEQUENCE [LARGE SCALE GENOMIC DNA]</scope>
    <source>
        <strain evidence="14">WM001</strain>
    </source>
</reference>
<dbReference type="Gene3D" id="3.20.20.70">
    <property type="entry name" value="Aldolase class I"/>
    <property type="match status" value="1"/>
</dbReference>
<comment type="function">
    <text evidence="8">Catalyzes the first step in the biosynthesis of NAD from nicotinic acid, the ATP-dependent synthesis of beta-nicotinate D-ribonucleotide from nicotinate and 5-phospho-D-ribose 1-phosphate. Helps prevent cellular oxidative stress via its role in NAD biosynthesis.</text>
</comment>
<dbReference type="Gene3D" id="3.20.140.10">
    <property type="entry name" value="nicotinate phosphoribosyltransferase"/>
    <property type="match status" value="1"/>
</dbReference>
<feature type="domain" description="Nicotinate/nicotinamide phosphoribosyltransferase" evidence="11">
    <location>
        <begin position="159"/>
        <end position="396"/>
    </location>
</feature>
<evidence type="ECO:0000256" key="1">
    <source>
        <dbReference type="ARBA" id="ARBA00004952"/>
    </source>
</evidence>
<dbReference type="GO" id="GO:0034355">
    <property type="term" value="P:NAD+ biosynthetic process via the salvage pathway"/>
    <property type="evidence" value="ECO:0007669"/>
    <property type="project" value="TreeGrafter"/>
</dbReference>
<dbReference type="Pfam" id="PF17956">
    <property type="entry name" value="NAPRTase_C"/>
    <property type="match status" value="1"/>
</dbReference>
<evidence type="ECO:0000313" key="14">
    <source>
        <dbReference type="EMBL" id="OMJ73550.1"/>
    </source>
</evidence>
<keyword evidence="6 10" id="KW-0662">Pyridine nucleotide biosynthesis</keyword>
<evidence type="ECO:0000256" key="4">
    <source>
        <dbReference type="ARBA" id="ARBA00022553"/>
    </source>
</evidence>
<gene>
    <name evidence="14" type="ORF">SteCoe_27743</name>
</gene>
<dbReference type="InterPro" id="IPR036068">
    <property type="entry name" value="Nicotinate_pribotase-like_C"/>
</dbReference>
<dbReference type="PANTHER" id="PTHR11098:SF1">
    <property type="entry name" value="NICOTINATE PHOSPHORIBOSYLTRANSFERASE"/>
    <property type="match status" value="1"/>
</dbReference>
<dbReference type="GO" id="GO:0016740">
    <property type="term" value="F:transferase activity"/>
    <property type="evidence" value="ECO:0007669"/>
    <property type="project" value="UniProtKB-KW"/>
</dbReference>
<keyword evidence="5 10" id="KW-0436">Ligase</keyword>
<evidence type="ECO:0000256" key="7">
    <source>
        <dbReference type="ARBA" id="ARBA00022679"/>
    </source>
</evidence>
<dbReference type="NCBIfam" id="TIGR01513">
    <property type="entry name" value="NAPRTase_put"/>
    <property type="match status" value="1"/>
</dbReference>
<dbReference type="GO" id="GO:0005829">
    <property type="term" value="C:cytosol"/>
    <property type="evidence" value="ECO:0007669"/>
    <property type="project" value="TreeGrafter"/>
</dbReference>
<sequence length="523" mass="59087">MELPTNQYIRPLLTDMYQLTMCYAYWKNNHHNDPAVFDAFFRKCPFKGEYAVFGGVSEIIELLKNFRFNKAEVDYIRSLMPHAEEEFFTYLTSIDATQLKVWIVPDGTIVFPRINLIRVEGPLAIAQLCETTLLVLCNFASLITTNAARFRKAAGSDKHLSEFGTRRAQGTDGAMTASKYSYIGGFDSTSNLLAGMIHKIPTIGTHAHAYVVCYSGRKDLSTSIFKGIDLYEHADKYRKENNFNTNDGELAAFVSYAIAYPDKFLALVDTYDTLSSGVPNFICVALALNEIGHKAYGIRLDSGDLAYLSIESRKLFRQYALKYSVDFDKLIIVASNDINEGVLRSLNIQGHEINAFGIGTNLVTCQAQPALGMVYKLVEVRNTPRIKISNEKDKVTIPCQKKAFRLYGNDGIAICDIMCRASDPEPEIGKKIMARSPLDEKKRMYVVPSKVEAINELFWDGQLIRDVPSLSESRDRLISQLKSIRSDITREINPTPYKVSLTSGLYDYMMYLWDMEVPIPEFQ</sequence>
<evidence type="ECO:0000259" key="13">
    <source>
        <dbReference type="Pfam" id="PF17956"/>
    </source>
</evidence>
<dbReference type="InterPro" id="IPR013785">
    <property type="entry name" value="Aldolase_TIM"/>
</dbReference>
<dbReference type="Pfam" id="PF04095">
    <property type="entry name" value="NAPRTase"/>
    <property type="match status" value="1"/>
</dbReference>
<evidence type="ECO:0000256" key="9">
    <source>
        <dbReference type="ARBA" id="ARBA00048668"/>
    </source>
</evidence>
<evidence type="ECO:0000259" key="12">
    <source>
        <dbReference type="Pfam" id="PF17767"/>
    </source>
</evidence>
<evidence type="ECO:0000313" key="15">
    <source>
        <dbReference type="Proteomes" id="UP000187209"/>
    </source>
</evidence>
<evidence type="ECO:0000259" key="11">
    <source>
        <dbReference type="Pfam" id="PF04095"/>
    </source>
</evidence>
<comment type="pathway">
    <text evidence="1 10">Cofactor biosynthesis; NAD(+) biosynthesis; nicotinate D-ribonucleotide from nicotinate: step 1/1.</text>
</comment>
<keyword evidence="4" id="KW-0597">Phosphoprotein</keyword>
<evidence type="ECO:0000256" key="2">
    <source>
        <dbReference type="ARBA" id="ARBA00010897"/>
    </source>
</evidence>
<dbReference type="InterPro" id="IPR041525">
    <property type="entry name" value="N/Namide_PRibTrfase"/>
</dbReference>
<dbReference type="UniPathway" id="UPA00253">
    <property type="reaction ID" value="UER00457"/>
</dbReference>
<dbReference type="GO" id="GO:0004516">
    <property type="term" value="F:nicotinate phosphoribosyltransferase activity"/>
    <property type="evidence" value="ECO:0007669"/>
    <property type="project" value="UniProtKB-UniRule"/>
</dbReference>
<dbReference type="InterPro" id="IPR040727">
    <property type="entry name" value="NAPRTase_N"/>
</dbReference>
<dbReference type="Proteomes" id="UP000187209">
    <property type="component" value="Unassembled WGS sequence"/>
</dbReference>
<evidence type="ECO:0000256" key="6">
    <source>
        <dbReference type="ARBA" id="ARBA00022642"/>
    </source>
</evidence>
<dbReference type="EC" id="6.3.4.21" evidence="3 10"/>
<protein>
    <recommendedName>
        <fullName evidence="3 10">Nicotinate phosphoribosyltransferase</fullName>
        <ecNumber evidence="3 10">6.3.4.21</ecNumber>
    </recommendedName>
</protein>
<dbReference type="SUPFAM" id="SSF51690">
    <property type="entry name" value="Nicotinate/Quinolinate PRTase C-terminal domain-like"/>
    <property type="match status" value="1"/>
</dbReference>
<accession>A0A1R2BAC1</accession>
<name>A0A1R2BAC1_9CILI</name>
<dbReference type="Pfam" id="PF17767">
    <property type="entry name" value="NAPRTase_N"/>
    <property type="match status" value="1"/>
</dbReference>
<dbReference type="InterPro" id="IPR007229">
    <property type="entry name" value="Nic_PRibTrfase-Fam"/>
</dbReference>
<feature type="domain" description="Nicotinate phosphoribosyltransferase C-terminal" evidence="13">
    <location>
        <begin position="400"/>
        <end position="507"/>
    </location>
</feature>
<keyword evidence="7 10" id="KW-0808">Transferase</keyword>
<dbReference type="SUPFAM" id="SSF54675">
    <property type="entry name" value="Nicotinate/Quinolinate PRTase N-terminal domain-like"/>
    <property type="match status" value="1"/>
</dbReference>
<dbReference type="InterPro" id="IPR041619">
    <property type="entry name" value="NAPRTase_C"/>
</dbReference>
<proteinExistence type="inferred from homology"/>
<comment type="similarity">
    <text evidence="2 10">Belongs to the NAPRTase family.</text>
</comment>
<comment type="caution">
    <text evidence="14">The sequence shown here is derived from an EMBL/GenBank/DDBJ whole genome shotgun (WGS) entry which is preliminary data.</text>
</comment>
<keyword evidence="15" id="KW-1185">Reference proteome</keyword>
<dbReference type="EMBL" id="MPUH01000814">
    <property type="protein sequence ID" value="OMJ73550.1"/>
    <property type="molecule type" value="Genomic_DNA"/>
</dbReference>
<comment type="PTM">
    <text evidence="10">Transiently phosphorylated on a His residue during the reaction cycle. Phosphorylation strongly increases the affinity for substrates and increases the rate of nicotinate D-ribonucleotide production. Dephosphorylation regenerates the low-affinity form of the enzyme, leading to product release.</text>
</comment>
<dbReference type="InterPro" id="IPR006405">
    <property type="entry name" value="Nic_PRibTrfase_pncB"/>
</dbReference>
<evidence type="ECO:0000256" key="8">
    <source>
        <dbReference type="ARBA" id="ARBA00023426"/>
    </source>
</evidence>
<evidence type="ECO:0000256" key="5">
    <source>
        <dbReference type="ARBA" id="ARBA00022598"/>
    </source>
</evidence>
<dbReference type="CDD" id="cd01570">
    <property type="entry name" value="NAPRTase_A"/>
    <property type="match status" value="1"/>
</dbReference>
<dbReference type="OrthoDB" id="193380at2759"/>
<evidence type="ECO:0000256" key="3">
    <source>
        <dbReference type="ARBA" id="ARBA00013236"/>
    </source>
</evidence>
<dbReference type="PIRSF" id="PIRSF000484">
    <property type="entry name" value="NAPRT"/>
    <property type="match status" value="1"/>
</dbReference>
<dbReference type="PANTHER" id="PTHR11098">
    <property type="entry name" value="NICOTINATE PHOSPHORIBOSYLTRANSFERASE"/>
    <property type="match status" value="1"/>
</dbReference>
<comment type="catalytic activity">
    <reaction evidence="9 10">
        <text>5-phospho-alpha-D-ribose 1-diphosphate + nicotinate + ATP + H2O = nicotinate beta-D-ribonucleotide + ADP + phosphate + diphosphate</text>
        <dbReference type="Rhea" id="RHEA:36163"/>
        <dbReference type="ChEBI" id="CHEBI:15377"/>
        <dbReference type="ChEBI" id="CHEBI:30616"/>
        <dbReference type="ChEBI" id="CHEBI:32544"/>
        <dbReference type="ChEBI" id="CHEBI:33019"/>
        <dbReference type="ChEBI" id="CHEBI:43474"/>
        <dbReference type="ChEBI" id="CHEBI:57502"/>
        <dbReference type="ChEBI" id="CHEBI:58017"/>
        <dbReference type="ChEBI" id="CHEBI:456216"/>
        <dbReference type="EC" id="6.3.4.21"/>
    </reaction>
</comment>